<dbReference type="Pfam" id="PF00005">
    <property type="entry name" value="ABC_tran"/>
    <property type="match status" value="1"/>
</dbReference>
<dbReference type="Pfam" id="PF00571">
    <property type="entry name" value="CBS"/>
    <property type="match status" value="1"/>
</dbReference>
<organism evidence="8">
    <name type="scientific">Candidatus Caldatribacterium saccharofermentans</name>
    <dbReference type="NCBI Taxonomy" id="1454753"/>
    <lineage>
        <taxon>Bacteria</taxon>
        <taxon>Pseudomonadati</taxon>
        <taxon>Atribacterota</taxon>
        <taxon>Atribacteria</taxon>
        <taxon>Atribacterales</taxon>
        <taxon>Candidatus Caldatribacteriaceae</taxon>
        <taxon>Candidatus Caldatribacterium</taxon>
    </lineage>
</organism>
<dbReference type="EMBL" id="DTIY01000043">
    <property type="protein sequence ID" value="HGY39517.1"/>
    <property type="molecule type" value="Genomic_DNA"/>
</dbReference>
<sequence>MGNPVVVFQEVTKEYARGVRALEGVSFEVEEGEFFCLIGPSGCGKTTLLKMVNRLLEPTSGRIFVYGRDVRAWDPIALRRSVGYVIQQIGLFPHLTVEENMTYVLAIMGVPLQVRRQRARELLGVIGLDESYLRRFPGELSGGERQRVGVARALAADPKLIVMDEPFGALDQITRMRLQDELLELHRKLKKTILFVTHDLEEALKLSTRLGVMRGGRMLGVGRPHELLLAPPDPFVEAFLGRGGIVQVLRTIRVGDAPLRKIQELPGTCPSVPVSASLEDALHRMILASRRTLAVTEDGTGRVVGILEFEDLCRLLHRYLEEKLSFTCA</sequence>
<dbReference type="GO" id="GO:0015697">
    <property type="term" value="P:quaternary ammonium group transport"/>
    <property type="evidence" value="ECO:0007669"/>
    <property type="project" value="UniProtKB-ARBA"/>
</dbReference>
<gene>
    <name evidence="8" type="ORF">ENW11_06930</name>
</gene>
<dbReference type="InterPro" id="IPR000644">
    <property type="entry name" value="CBS_dom"/>
</dbReference>
<dbReference type="SMART" id="SM00382">
    <property type="entry name" value="AAA"/>
    <property type="match status" value="1"/>
</dbReference>
<evidence type="ECO:0000313" key="8">
    <source>
        <dbReference type="EMBL" id="HGY39517.1"/>
    </source>
</evidence>
<keyword evidence="5" id="KW-0129">CBS domain</keyword>
<feature type="domain" description="CBS" evidence="7">
    <location>
        <begin position="264"/>
        <end position="322"/>
    </location>
</feature>
<comment type="similarity">
    <text evidence="1">Belongs to the ABC transporter superfamily.</text>
</comment>
<reference evidence="8" key="1">
    <citation type="journal article" date="2020" name="mSystems">
        <title>Genome- and Community-Level Interaction Insights into Carbon Utilization and Element Cycling Functions of Hydrothermarchaeota in Hydrothermal Sediment.</title>
        <authorList>
            <person name="Zhou Z."/>
            <person name="Liu Y."/>
            <person name="Xu W."/>
            <person name="Pan J."/>
            <person name="Luo Z.H."/>
            <person name="Li M."/>
        </authorList>
    </citation>
    <scope>NUCLEOTIDE SEQUENCE [LARGE SCALE GENOMIC DNA]</scope>
    <source>
        <strain evidence="8">SpSt-82</strain>
    </source>
</reference>
<dbReference type="GO" id="GO:0016887">
    <property type="term" value="F:ATP hydrolysis activity"/>
    <property type="evidence" value="ECO:0007669"/>
    <property type="project" value="InterPro"/>
</dbReference>
<evidence type="ECO:0000259" key="6">
    <source>
        <dbReference type="PROSITE" id="PS50893"/>
    </source>
</evidence>
<dbReference type="PROSITE" id="PS50893">
    <property type="entry name" value="ABC_TRANSPORTER_2"/>
    <property type="match status" value="1"/>
</dbReference>
<evidence type="ECO:0000256" key="4">
    <source>
        <dbReference type="ARBA" id="ARBA00022840"/>
    </source>
</evidence>
<dbReference type="SUPFAM" id="SSF54631">
    <property type="entry name" value="CBS-domain pair"/>
    <property type="match status" value="1"/>
</dbReference>
<comment type="caution">
    <text evidence="8">The sequence shown here is derived from an EMBL/GenBank/DDBJ whole genome shotgun (WGS) entry which is preliminary data.</text>
</comment>
<dbReference type="InterPro" id="IPR046342">
    <property type="entry name" value="CBS_dom_sf"/>
</dbReference>
<dbReference type="InterPro" id="IPR003439">
    <property type="entry name" value="ABC_transporter-like_ATP-bd"/>
</dbReference>
<feature type="domain" description="ABC transporter" evidence="6">
    <location>
        <begin position="6"/>
        <end position="240"/>
    </location>
</feature>
<keyword evidence="4 8" id="KW-0067">ATP-binding</keyword>
<keyword evidence="3" id="KW-0547">Nucleotide-binding</keyword>
<proteinExistence type="inferred from homology"/>
<dbReference type="PROSITE" id="PS51371">
    <property type="entry name" value="CBS"/>
    <property type="match status" value="1"/>
</dbReference>
<dbReference type="PANTHER" id="PTHR43117:SF4">
    <property type="entry name" value="OSMOPROTECTANT IMPORT ATP-BINDING PROTEIN OSMV"/>
    <property type="match status" value="1"/>
</dbReference>
<evidence type="ECO:0000256" key="1">
    <source>
        <dbReference type="ARBA" id="ARBA00005417"/>
    </source>
</evidence>
<keyword evidence="2" id="KW-0813">Transport</keyword>
<dbReference type="PROSITE" id="PS00211">
    <property type="entry name" value="ABC_TRANSPORTER_1"/>
    <property type="match status" value="1"/>
</dbReference>
<evidence type="ECO:0000256" key="3">
    <source>
        <dbReference type="ARBA" id="ARBA00022741"/>
    </source>
</evidence>
<dbReference type="InterPro" id="IPR027417">
    <property type="entry name" value="P-loop_NTPase"/>
</dbReference>
<evidence type="ECO:0000256" key="5">
    <source>
        <dbReference type="PROSITE-ProRule" id="PRU00703"/>
    </source>
</evidence>
<dbReference type="PANTHER" id="PTHR43117">
    <property type="entry name" value="OSMOPROTECTANT IMPORT ATP-BINDING PROTEIN OSMV"/>
    <property type="match status" value="1"/>
</dbReference>
<dbReference type="FunFam" id="3.40.50.300:FF:000425">
    <property type="entry name" value="Probable ABC transporter, ATP-binding subunit"/>
    <property type="match status" value="1"/>
</dbReference>
<dbReference type="AlphaFoldDB" id="A0A7V4TGP6"/>
<dbReference type="RefSeq" id="WP_427366312.1">
    <property type="nucleotide sequence ID" value="NZ_CP187957.1"/>
</dbReference>
<dbReference type="InterPro" id="IPR017871">
    <property type="entry name" value="ABC_transporter-like_CS"/>
</dbReference>
<dbReference type="Gene3D" id="3.40.50.300">
    <property type="entry name" value="P-loop containing nucleotide triphosphate hydrolases"/>
    <property type="match status" value="1"/>
</dbReference>
<evidence type="ECO:0000256" key="2">
    <source>
        <dbReference type="ARBA" id="ARBA00022448"/>
    </source>
</evidence>
<dbReference type="InterPro" id="IPR003593">
    <property type="entry name" value="AAA+_ATPase"/>
</dbReference>
<dbReference type="SUPFAM" id="SSF52540">
    <property type="entry name" value="P-loop containing nucleoside triphosphate hydrolases"/>
    <property type="match status" value="1"/>
</dbReference>
<name>A0A7V4TGP6_9BACT</name>
<protein>
    <submittedName>
        <fullName evidence="8">ABC transporter ATP-binding protein</fullName>
    </submittedName>
</protein>
<dbReference type="GO" id="GO:0005524">
    <property type="term" value="F:ATP binding"/>
    <property type="evidence" value="ECO:0007669"/>
    <property type="project" value="UniProtKB-KW"/>
</dbReference>
<evidence type="ECO:0000259" key="7">
    <source>
        <dbReference type="PROSITE" id="PS51371"/>
    </source>
</evidence>
<accession>A0A7V4TGP6</accession>